<accession>A0A177TBR7</accession>
<reference evidence="1" key="1">
    <citation type="submission" date="2016-04" db="EMBL/GenBank/DDBJ databases">
        <authorList>
            <person name="Nguyen H.D."/>
            <person name="Samba Siva P."/>
            <person name="Cullis J."/>
            <person name="Levesque C.A."/>
            <person name="Hambleton S."/>
        </authorList>
    </citation>
    <scope>NUCLEOTIDE SEQUENCE</scope>
    <source>
        <strain evidence="1">DAOMC 236416</strain>
    </source>
</reference>
<reference evidence="1" key="2">
    <citation type="journal article" date="2019" name="IMA Fungus">
        <title>Genome sequencing and comparison of five Tilletia species to identify candidate genes for the detection of regulated species infecting wheat.</title>
        <authorList>
            <person name="Nguyen H.D.T."/>
            <person name="Sultana T."/>
            <person name="Kesanakurti P."/>
            <person name="Hambleton S."/>
        </authorList>
    </citation>
    <scope>NUCLEOTIDE SEQUENCE</scope>
    <source>
        <strain evidence="1">DAOMC 236416</strain>
    </source>
</reference>
<dbReference type="AlphaFoldDB" id="A0A177TBR7"/>
<name>A0A177TBR7_9BASI</name>
<comment type="caution">
    <text evidence="1">The sequence shown here is derived from an EMBL/GenBank/DDBJ whole genome shotgun (WGS) entry which is preliminary data.</text>
</comment>
<organism evidence="1 2">
    <name type="scientific">Tilletia indica</name>
    <dbReference type="NCBI Taxonomy" id="43049"/>
    <lineage>
        <taxon>Eukaryota</taxon>
        <taxon>Fungi</taxon>
        <taxon>Dikarya</taxon>
        <taxon>Basidiomycota</taxon>
        <taxon>Ustilaginomycotina</taxon>
        <taxon>Exobasidiomycetes</taxon>
        <taxon>Tilletiales</taxon>
        <taxon>Tilletiaceae</taxon>
        <taxon>Tilletia</taxon>
    </lineage>
</organism>
<sequence length="300" mass="32867">MQLSLISLIPLLLATASSVLAAPIPMVGPGSDDTSNNLLQDRADGLYQVNITAPGSIKLYSNDPAYTATTARADLNNIMAWAGDSGNLSPSQKTETLAALFDVAHRYYPELPTRAVCRVLMADIRAESDFSTNNVSPGRMDSGDSWGLMQVSQDGSKELTLFQNHARVSNLPDWSTGRTMNVYALTKRDLLRPWVNIHVATWIQANLGKTGSLDPYDWTRYQNNGNRGTGGLPRTLRTGFGSWVAGPHPDGYGSYLQRGDGASAPYLRAIMRSVNYLYGKDLGVSWLERWTLSSNLADYR</sequence>
<gene>
    <name evidence="1" type="ORF">A4X13_0g4811</name>
</gene>
<evidence type="ECO:0000313" key="2">
    <source>
        <dbReference type="Proteomes" id="UP000077521"/>
    </source>
</evidence>
<evidence type="ECO:0008006" key="3">
    <source>
        <dbReference type="Google" id="ProtNLM"/>
    </source>
</evidence>
<dbReference type="InterPro" id="IPR023346">
    <property type="entry name" value="Lysozyme-like_dom_sf"/>
</dbReference>
<keyword evidence="2" id="KW-1185">Reference proteome</keyword>
<dbReference type="EMBL" id="LWDF02000333">
    <property type="protein sequence ID" value="KAE8250326.1"/>
    <property type="molecule type" value="Genomic_DNA"/>
</dbReference>
<dbReference type="SUPFAM" id="SSF53955">
    <property type="entry name" value="Lysozyme-like"/>
    <property type="match status" value="1"/>
</dbReference>
<evidence type="ECO:0000313" key="1">
    <source>
        <dbReference type="EMBL" id="KAE8250326.1"/>
    </source>
</evidence>
<protein>
    <recommendedName>
        <fullName evidence="3">Transglycosylase SLT domain-containing protein</fullName>
    </recommendedName>
</protein>
<proteinExistence type="predicted"/>
<dbReference type="Proteomes" id="UP000077521">
    <property type="component" value="Unassembled WGS sequence"/>
</dbReference>